<dbReference type="InterPro" id="IPR045260">
    <property type="entry name" value="Sec12-like"/>
</dbReference>
<dbReference type="PROSITE" id="PS50082">
    <property type="entry name" value="WD_REPEATS_2"/>
    <property type="match status" value="2"/>
</dbReference>
<dbReference type="GO" id="GO:0006888">
    <property type="term" value="P:endoplasmic reticulum to Golgi vesicle-mediated transport"/>
    <property type="evidence" value="ECO:0007669"/>
    <property type="project" value="TreeGrafter"/>
</dbReference>
<organism evidence="14 15">
    <name type="scientific">Plasmodium falciparum FCH/4</name>
    <dbReference type="NCBI Taxonomy" id="1036724"/>
    <lineage>
        <taxon>Eukaryota</taxon>
        <taxon>Sar</taxon>
        <taxon>Alveolata</taxon>
        <taxon>Apicomplexa</taxon>
        <taxon>Aconoidasida</taxon>
        <taxon>Haemosporida</taxon>
        <taxon>Plasmodiidae</taxon>
        <taxon>Plasmodium</taxon>
        <taxon>Plasmodium (Laverania)</taxon>
    </lineage>
</organism>
<dbReference type="PANTHER" id="PTHR23284:SF0">
    <property type="entry name" value="PROLACTIN REGULATORY ELEMENT-BINDING PROTEIN"/>
    <property type="match status" value="1"/>
</dbReference>
<dbReference type="GO" id="GO:0003400">
    <property type="term" value="P:regulation of COPII vesicle coating"/>
    <property type="evidence" value="ECO:0007669"/>
    <property type="project" value="TreeGrafter"/>
</dbReference>
<dbReference type="OrthoDB" id="2013972at2759"/>
<dbReference type="GO" id="GO:0005789">
    <property type="term" value="C:endoplasmic reticulum membrane"/>
    <property type="evidence" value="ECO:0007669"/>
    <property type="project" value="UniProtKB-SubCell"/>
</dbReference>
<keyword evidence="8" id="KW-0653">Protein transport</keyword>
<sequence length="502" mass="58399">MNEMKVSYLNYPIYGIGSNKDYVVTSGGGGGKNYGIEDMLDINIFNEKEKKLEVVWSTTEQRGVVDSIIYVEKYNIWLGSVKNECILFEINEETGPNILLTFVTDFNERNARQVVVKFSSKDDLILTGGEDKTLRLWKLNFVKREKENKDDIKGDNKKGNDNKTNEDNKKDNDKKTNEDKKKDNDNKTNEDKKKDNDNKTDDDNYIAVNNNLYLDKNKSVEHLGDFVGHDDSIKDCDISFDEKIVCTCSSDHSLKIWDTNSFVNLHTEQMKSPQNKNDKLNFRCCKFLNHSNSFKDFTYTLLTTAYTPRGSSYLIIWKVYYNDKKEQFTFTKDKFIWINDRPCCNIAVSTNQKFIALGFSTGALKIYNSKFYLLAHYKKHELPITAMCFIKDDNYLLSAGADYTISTLHINSFMFRYLRKFGRFIIYFLLLFFISIILLDSFNVGYDLRISSLFHNKAYTNITKKKRNYNVDPKKNKALVHFIHVLKKPIWGTCAGTKLRML</sequence>
<feature type="region of interest" description="Disordered" evidence="12">
    <location>
        <begin position="149"/>
        <end position="203"/>
    </location>
</feature>
<dbReference type="AlphaFoldDB" id="A0A024VKP2"/>
<dbReference type="PANTHER" id="PTHR23284">
    <property type="entry name" value="PROLACTIN REGULATORY ELEMENT BINDING PROTEIN"/>
    <property type="match status" value="1"/>
</dbReference>
<feature type="transmembrane region" description="Helical" evidence="13">
    <location>
        <begin position="424"/>
        <end position="446"/>
    </location>
</feature>
<keyword evidence="2" id="KW-0813">Transport</keyword>
<protein>
    <recommendedName>
        <fullName evidence="16">Guanine nucleotide-exchange factor SEC12</fullName>
    </recommendedName>
</protein>
<evidence type="ECO:0008006" key="16">
    <source>
        <dbReference type="Google" id="ProtNLM"/>
    </source>
</evidence>
<reference evidence="14 15" key="1">
    <citation type="submission" date="2013-02" db="EMBL/GenBank/DDBJ databases">
        <title>The Genome Annotation of Plasmodium falciparum FCH/4.</title>
        <authorList>
            <consortium name="The Broad Institute Genome Sequencing Platform"/>
            <consortium name="The Broad Institute Genome Sequencing Center for Infectious Disease"/>
            <person name="Neafsey D."/>
            <person name="Hoffman S."/>
            <person name="Volkman S."/>
            <person name="Rosenthal P."/>
            <person name="Walker B."/>
            <person name="Young S.K."/>
            <person name="Zeng Q."/>
            <person name="Gargeya S."/>
            <person name="Fitzgerald M."/>
            <person name="Haas B."/>
            <person name="Abouelleil A."/>
            <person name="Allen A.W."/>
            <person name="Alvarado L."/>
            <person name="Arachchi H.M."/>
            <person name="Berlin A.M."/>
            <person name="Chapman S.B."/>
            <person name="Gainer-Dewar J."/>
            <person name="Goldberg J."/>
            <person name="Griggs A."/>
            <person name="Gujja S."/>
            <person name="Hansen M."/>
            <person name="Howarth C."/>
            <person name="Imamovic A."/>
            <person name="Ireland A."/>
            <person name="Larimer J."/>
            <person name="McCowan C."/>
            <person name="Murphy C."/>
            <person name="Pearson M."/>
            <person name="Poon T.W."/>
            <person name="Priest M."/>
            <person name="Roberts A."/>
            <person name="Saif S."/>
            <person name="Shea T."/>
            <person name="Sisk P."/>
            <person name="Sykes S."/>
            <person name="Wortman J."/>
            <person name="Nusbaum C."/>
            <person name="Birren B."/>
        </authorList>
    </citation>
    <scope>NUCLEOTIDE SEQUENCE [LARGE SCALE GENOMIC DNA]</scope>
    <source>
        <strain evidence="14 15">FCH/4</strain>
    </source>
</reference>
<dbReference type="InterPro" id="IPR001680">
    <property type="entry name" value="WD40_rpt"/>
</dbReference>
<evidence type="ECO:0000256" key="12">
    <source>
        <dbReference type="SAM" id="MobiDB-lite"/>
    </source>
</evidence>
<evidence type="ECO:0000256" key="5">
    <source>
        <dbReference type="ARBA" id="ARBA00022737"/>
    </source>
</evidence>
<evidence type="ECO:0000256" key="10">
    <source>
        <dbReference type="ARBA" id="ARBA00023136"/>
    </source>
</evidence>
<evidence type="ECO:0000256" key="4">
    <source>
        <dbReference type="ARBA" id="ARBA00022692"/>
    </source>
</evidence>
<dbReference type="Gene3D" id="2.130.10.10">
    <property type="entry name" value="YVTN repeat-like/Quinoprotein amine dehydrogenase"/>
    <property type="match status" value="1"/>
</dbReference>
<dbReference type="InterPro" id="IPR015943">
    <property type="entry name" value="WD40/YVTN_repeat-like_dom_sf"/>
</dbReference>
<keyword evidence="7" id="KW-0931">ER-Golgi transport</keyword>
<evidence type="ECO:0000256" key="7">
    <source>
        <dbReference type="ARBA" id="ARBA00022892"/>
    </source>
</evidence>
<evidence type="ECO:0000256" key="6">
    <source>
        <dbReference type="ARBA" id="ARBA00022824"/>
    </source>
</evidence>
<comment type="subcellular location">
    <subcellularLocation>
        <location evidence="1">Endoplasmic reticulum membrane</location>
        <topology evidence="1">Single-pass membrane protein</topology>
    </subcellularLocation>
</comment>
<name>A0A024VKP2_PLAFA</name>
<evidence type="ECO:0000256" key="11">
    <source>
        <dbReference type="PROSITE-ProRule" id="PRU00221"/>
    </source>
</evidence>
<evidence type="ECO:0000313" key="15">
    <source>
        <dbReference type="Proteomes" id="UP000030656"/>
    </source>
</evidence>
<evidence type="ECO:0000256" key="8">
    <source>
        <dbReference type="ARBA" id="ARBA00022927"/>
    </source>
</evidence>
<evidence type="ECO:0000256" key="13">
    <source>
        <dbReference type="SAM" id="Phobius"/>
    </source>
</evidence>
<accession>A0A024VKP2</accession>
<feature type="repeat" description="WD" evidence="11">
    <location>
        <begin position="116"/>
        <end position="140"/>
    </location>
</feature>
<evidence type="ECO:0000256" key="9">
    <source>
        <dbReference type="ARBA" id="ARBA00022989"/>
    </source>
</evidence>
<dbReference type="GO" id="GO:0005085">
    <property type="term" value="F:guanyl-nucleotide exchange factor activity"/>
    <property type="evidence" value="ECO:0007669"/>
    <property type="project" value="InterPro"/>
</dbReference>
<keyword evidence="5" id="KW-0677">Repeat</keyword>
<evidence type="ECO:0000256" key="3">
    <source>
        <dbReference type="ARBA" id="ARBA00022574"/>
    </source>
</evidence>
<dbReference type="Proteomes" id="UP000030656">
    <property type="component" value="Unassembled WGS sequence"/>
</dbReference>
<dbReference type="InterPro" id="IPR019775">
    <property type="entry name" value="WD40_repeat_CS"/>
</dbReference>
<dbReference type="PROSITE" id="PS00678">
    <property type="entry name" value="WD_REPEATS_1"/>
    <property type="match status" value="1"/>
</dbReference>
<dbReference type="SUPFAM" id="SSF50978">
    <property type="entry name" value="WD40 repeat-like"/>
    <property type="match status" value="1"/>
</dbReference>
<gene>
    <name evidence="14" type="ORF">PFFCH_03290</name>
</gene>
<evidence type="ECO:0000313" key="14">
    <source>
        <dbReference type="EMBL" id="ETW29299.1"/>
    </source>
</evidence>
<dbReference type="EMBL" id="KI927980">
    <property type="protein sequence ID" value="ETW29299.1"/>
    <property type="molecule type" value="Genomic_DNA"/>
</dbReference>
<reference evidence="14 15" key="2">
    <citation type="submission" date="2013-02" db="EMBL/GenBank/DDBJ databases">
        <title>The Genome Sequence of Plasmodium falciparum FCH/4.</title>
        <authorList>
            <consortium name="The Broad Institute Genome Sequencing Platform"/>
            <consortium name="The Broad Institute Genome Sequencing Center for Infectious Disease"/>
            <person name="Neafsey D."/>
            <person name="Cheeseman I."/>
            <person name="Volkman S."/>
            <person name="Adams J."/>
            <person name="Walker B."/>
            <person name="Young S.K."/>
            <person name="Zeng Q."/>
            <person name="Gargeya S."/>
            <person name="Fitzgerald M."/>
            <person name="Haas B."/>
            <person name="Abouelleil A."/>
            <person name="Alvarado L."/>
            <person name="Arachchi H.M."/>
            <person name="Berlin A.M."/>
            <person name="Chapman S.B."/>
            <person name="Dewar J."/>
            <person name="Goldberg J."/>
            <person name="Griggs A."/>
            <person name="Gujja S."/>
            <person name="Hansen M."/>
            <person name="Howarth C."/>
            <person name="Imamovic A."/>
            <person name="Larimer J."/>
            <person name="McCowan C."/>
            <person name="Murphy C."/>
            <person name="Neiman D."/>
            <person name="Pearson M."/>
            <person name="Priest M."/>
            <person name="Roberts A."/>
            <person name="Saif S."/>
            <person name="Shea T."/>
            <person name="Sisk P."/>
            <person name="Sykes S."/>
            <person name="Wortman J."/>
            <person name="Nusbaum C."/>
            <person name="Birren B."/>
        </authorList>
    </citation>
    <scope>NUCLEOTIDE SEQUENCE [LARGE SCALE GENOMIC DNA]</scope>
    <source>
        <strain evidence="14 15">FCH/4</strain>
    </source>
</reference>
<dbReference type="InterPro" id="IPR036322">
    <property type="entry name" value="WD40_repeat_dom_sf"/>
</dbReference>
<proteinExistence type="predicted"/>
<dbReference type="Pfam" id="PF00400">
    <property type="entry name" value="WD40"/>
    <property type="match status" value="3"/>
</dbReference>
<keyword evidence="9 13" id="KW-1133">Transmembrane helix</keyword>
<feature type="compositionally biased region" description="Basic and acidic residues" evidence="12">
    <location>
        <begin position="149"/>
        <end position="202"/>
    </location>
</feature>
<dbReference type="PROSITE" id="PS50294">
    <property type="entry name" value="WD_REPEATS_REGION"/>
    <property type="match status" value="1"/>
</dbReference>
<keyword evidence="10 13" id="KW-0472">Membrane</keyword>
<keyword evidence="3 11" id="KW-0853">WD repeat</keyword>
<keyword evidence="4 13" id="KW-0812">Transmembrane</keyword>
<feature type="repeat" description="WD" evidence="11">
    <location>
        <begin position="226"/>
        <end position="267"/>
    </location>
</feature>
<evidence type="ECO:0000256" key="2">
    <source>
        <dbReference type="ARBA" id="ARBA00022448"/>
    </source>
</evidence>
<dbReference type="SMART" id="SM00320">
    <property type="entry name" value="WD40"/>
    <property type="match status" value="4"/>
</dbReference>
<evidence type="ECO:0000256" key="1">
    <source>
        <dbReference type="ARBA" id="ARBA00004389"/>
    </source>
</evidence>
<keyword evidence="6" id="KW-0256">Endoplasmic reticulum</keyword>
<dbReference type="GO" id="GO:0015031">
    <property type="term" value="P:protein transport"/>
    <property type="evidence" value="ECO:0007669"/>
    <property type="project" value="UniProtKB-KW"/>
</dbReference>